<reference evidence="7" key="1">
    <citation type="journal article" date="2019" name="Gigascience">
        <title>De novo genome assembly of the endangered Acer yangbiense, a plant species with extremely small populations endemic to Yunnan Province, China.</title>
        <authorList>
            <person name="Yang J."/>
            <person name="Wariss H.M."/>
            <person name="Tao L."/>
            <person name="Zhang R."/>
            <person name="Yun Q."/>
            <person name="Hollingsworth P."/>
            <person name="Dao Z."/>
            <person name="Luo G."/>
            <person name="Guo H."/>
            <person name="Ma Y."/>
            <person name="Sun W."/>
        </authorList>
    </citation>
    <scope>NUCLEOTIDE SEQUENCE [LARGE SCALE GENOMIC DNA]</scope>
    <source>
        <strain evidence="7">cv. Malutang</strain>
    </source>
</reference>
<keyword evidence="7" id="KW-1185">Reference proteome</keyword>
<comment type="subcellular location">
    <subcellularLocation>
        <location evidence="1">Nucleus</location>
    </subcellularLocation>
</comment>
<evidence type="ECO:0000256" key="4">
    <source>
        <dbReference type="ARBA" id="ARBA00023163"/>
    </source>
</evidence>
<evidence type="ECO:0000256" key="1">
    <source>
        <dbReference type="ARBA" id="ARBA00004123"/>
    </source>
</evidence>
<comment type="caution">
    <text evidence="6">The sequence shown here is derived from an EMBL/GenBank/DDBJ whole genome shotgun (WGS) entry which is preliminary data.</text>
</comment>
<dbReference type="InterPro" id="IPR003340">
    <property type="entry name" value="B3_DNA-bd"/>
</dbReference>
<keyword evidence="3" id="KW-0238">DNA-binding</keyword>
<evidence type="ECO:0000256" key="5">
    <source>
        <dbReference type="ARBA" id="ARBA00023242"/>
    </source>
</evidence>
<dbReference type="Proteomes" id="UP000323000">
    <property type="component" value="Chromosome 3"/>
</dbReference>
<dbReference type="Gene3D" id="2.40.330.10">
    <property type="entry name" value="DNA-binding pseudobarrel domain"/>
    <property type="match status" value="1"/>
</dbReference>
<dbReference type="SUPFAM" id="SSF101936">
    <property type="entry name" value="DNA-binding pseudobarrel domain"/>
    <property type="match status" value="1"/>
</dbReference>
<proteinExistence type="predicted"/>
<dbReference type="EMBL" id="VAHF01000003">
    <property type="protein sequence ID" value="TXG65217.1"/>
    <property type="molecule type" value="Genomic_DNA"/>
</dbReference>
<keyword evidence="2" id="KW-0805">Transcription regulation</keyword>
<organism evidence="6 7">
    <name type="scientific">Acer yangbiense</name>
    <dbReference type="NCBI Taxonomy" id="1000413"/>
    <lineage>
        <taxon>Eukaryota</taxon>
        <taxon>Viridiplantae</taxon>
        <taxon>Streptophyta</taxon>
        <taxon>Embryophyta</taxon>
        <taxon>Tracheophyta</taxon>
        <taxon>Spermatophyta</taxon>
        <taxon>Magnoliopsida</taxon>
        <taxon>eudicotyledons</taxon>
        <taxon>Gunneridae</taxon>
        <taxon>Pentapetalae</taxon>
        <taxon>rosids</taxon>
        <taxon>malvids</taxon>
        <taxon>Sapindales</taxon>
        <taxon>Sapindaceae</taxon>
        <taxon>Hippocastanoideae</taxon>
        <taxon>Acereae</taxon>
        <taxon>Acer</taxon>
    </lineage>
</organism>
<keyword evidence="4" id="KW-0804">Transcription</keyword>
<dbReference type="InterPro" id="IPR015300">
    <property type="entry name" value="DNA-bd_pseudobarrel_sf"/>
</dbReference>
<evidence type="ECO:0000256" key="3">
    <source>
        <dbReference type="ARBA" id="ARBA00023125"/>
    </source>
</evidence>
<dbReference type="CDD" id="cd10017">
    <property type="entry name" value="B3_DNA"/>
    <property type="match status" value="1"/>
</dbReference>
<dbReference type="GO" id="GO:0003677">
    <property type="term" value="F:DNA binding"/>
    <property type="evidence" value="ECO:0007669"/>
    <property type="project" value="UniProtKB-KW"/>
</dbReference>
<dbReference type="OrthoDB" id="954231at2759"/>
<evidence type="ECO:0000313" key="6">
    <source>
        <dbReference type="EMBL" id="TXG65217.1"/>
    </source>
</evidence>
<dbReference type="GO" id="GO:0005634">
    <property type="term" value="C:nucleus"/>
    <property type="evidence" value="ECO:0007669"/>
    <property type="project" value="UniProtKB-SubCell"/>
</dbReference>
<name>A0A5C7I7T9_9ROSI</name>
<evidence type="ECO:0000313" key="7">
    <source>
        <dbReference type="Proteomes" id="UP000323000"/>
    </source>
</evidence>
<accession>A0A5C7I7T9</accession>
<protein>
    <submittedName>
        <fullName evidence="6">Uncharacterized protein</fullName>
    </submittedName>
</protein>
<sequence>MASANEYGETDEWPRQFYRGHSSVLLRFSLSCLSLPLSRQSPLRSVVIAVARNRSRKVLVAVPLLSTPWKLCLHRCCGEERSVLPVVVPGIPITGELRLYTMASHNFDMSKILIVSDITSEHALPTEMVKHMIPFMNGRHFLDLKAADIWGKEWPLCYYTRPNGSKICPVFTTGWHQYVEAKGVRVGDELIFSGHQVAAADGELPEMQYMIRVTRPSLVTFNGEPVPLDVEYLA</sequence>
<dbReference type="AlphaFoldDB" id="A0A5C7I7T9"/>
<keyword evidence="5" id="KW-0539">Nucleus</keyword>
<gene>
    <name evidence="6" type="ORF">EZV62_006492</name>
</gene>
<evidence type="ECO:0000256" key="2">
    <source>
        <dbReference type="ARBA" id="ARBA00023015"/>
    </source>
</evidence>